<accession>A0A146M6U1</accession>
<organism evidence="8">
    <name type="scientific">Lygus hesperus</name>
    <name type="common">Western plant bug</name>
    <dbReference type="NCBI Taxonomy" id="30085"/>
    <lineage>
        <taxon>Eukaryota</taxon>
        <taxon>Metazoa</taxon>
        <taxon>Ecdysozoa</taxon>
        <taxon>Arthropoda</taxon>
        <taxon>Hexapoda</taxon>
        <taxon>Insecta</taxon>
        <taxon>Pterygota</taxon>
        <taxon>Neoptera</taxon>
        <taxon>Paraneoptera</taxon>
        <taxon>Hemiptera</taxon>
        <taxon>Heteroptera</taxon>
        <taxon>Panheteroptera</taxon>
        <taxon>Cimicomorpha</taxon>
        <taxon>Miridae</taxon>
        <taxon>Mirini</taxon>
        <taxon>Lygus</taxon>
    </lineage>
</organism>
<dbReference type="AlphaFoldDB" id="A0A146M6U1"/>
<reference evidence="8" key="1">
    <citation type="journal article" date="2016" name="Gigascience">
        <title>De novo construction of an expanded transcriptome assembly for the western tarnished plant bug, Lygus hesperus.</title>
        <authorList>
            <person name="Tassone E.E."/>
            <person name="Geib S.M."/>
            <person name="Hall B."/>
            <person name="Fabrick J.A."/>
            <person name="Brent C.S."/>
            <person name="Hull J.J."/>
        </authorList>
    </citation>
    <scope>NUCLEOTIDE SEQUENCE</scope>
</reference>
<comment type="subcellular location">
    <subcellularLocation>
        <location evidence="1">Secreted</location>
    </subcellularLocation>
</comment>
<sequence length="295" mass="33122">MIGIMLLGAWFLVHQHCCVADIRSSSRNNLVDHLMRRSPLEKNFMRYGRSWPPPSFIPNSMWQLDEKLNKPEKKGKTGRDIMRFGRSNLAPLEGSKGNEGYKYLYPLVPGNPFRMDNLRSAGTRLENNGDAFRVGVNGDYFEPLVPKVVRNKKNFIRFGRNSKQTSPEVDAKPFNGKKDGAIEEESDSTHTGFGTDEDPNDKRSSTYGHLSPSSAKKQDPAFNEEEDHSAHNILSSGYQTEHGNTLNGEAVRVRGLVNPLTLDATSFIAPEFVLLPNIPPQQNAHKRANNFIRLG</sequence>
<evidence type="ECO:0000256" key="4">
    <source>
        <dbReference type="ARBA" id="ARBA00022815"/>
    </source>
</evidence>
<evidence type="ECO:0000313" key="8">
    <source>
        <dbReference type="EMBL" id="JAQ15159.1"/>
    </source>
</evidence>
<dbReference type="GO" id="GO:0007218">
    <property type="term" value="P:neuropeptide signaling pathway"/>
    <property type="evidence" value="ECO:0007669"/>
    <property type="project" value="UniProtKB-KW"/>
</dbReference>
<keyword evidence="5" id="KW-0527">Neuropeptide</keyword>
<feature type="compositionally biased region" description="Polar residues" evidence="6">
    <location>
        <begin position="205"/>
        <end position="215"/>
    </location>
</feature>
<comment type="similarity">
    <text evidence="2">Belongs to the FARP (FMRFamide related peptide) family.</text>
</comment>
<evidence type="ECO:0000256" key="3">
    <source>
        <dbReference type="ARBA" id="ARBA00022525"/>
    </source>
</evidence>
<evidence type="ECO:0000256" key="6">
    <source>
        <dbReference type="SAM" id="MobiDB-lite"/>
    </source>
</evidence>
<gene>
    <name evidence="8" type="ORF">g.54638</name>
</gene>
<proteinExistence type="inferred from homology"/>
<feature type="region of interest" description="Disordered" evidence="6">
    <location>
        <begin position="159"/>
        <end position="227"/>
    </location>
</feature>
<evidence type="ECO:0000256" key="7">
    <source>
        <dbReference type="SAM" id="SignalP"/>
    </source>
</evidence>
<dbReference type="GO" id="GO:0005576">
    <property type="term" value="C:extracellular region"/>
    <property type="evidence" value="ECO:0007669"/>
    <property type="project" value="UniProtKB-SubCell"/>
</dbReference>
<protein>
    <submittedName>
        <fullName evidence="8">Uncharacterized protein</fullName>
    </submittedName>
</protein>
<feature type="signal peptide" evidence="7">
    <location>
        <begin position="1"/>
        <end position="20"/>
    </location>
</feature>
<evidence type="ECO:0000256" key="2">
    <source>
        <dbReference type="ARBA" id="ARBA00006356"/>
    </source>
</evidence>
<dbReference type="Pfam" id="PF01581">
    <property type="entry name" value="FARP"/>
    <property type="match status" value="2"/>
</dbReference>
<keyword evidence="3" id="KW-0964">Secreted</keyword>
<dbReference type="InterPro" id="IPR002544">
    <property type="entry name" value="FMRFamid-related_peptide-like"/>
</dbReference>
<dbReference type="EMBL" id="GDHC01003470">
    <property type="protein sequence ID" value="JAQ15159.1"/>
    <property type="molecule type" value="Transcribed_RNA"/>
</dbReference>
<name>A0A146M6U1_LYGHE</name>
<keyword evidence="7" id="KW-0732">Signal</keyword>
<keyword evidence="4" id="KW-0027">Amidation</keyword>
<feature type="chain" id="PRO_5007527703" evidence="7">
    <location>
        <begin position="21"/>
        <end position="295"/>
    </location>
</feature>
<evidence type="ECO:0000256" key="1">
    <source>
        <dbReference type="ARBA" id="ARBA00004613"/>
    </source>
</evidence>
<evidence type="ECO:0000256" key="5">
    <source>
        <dbReference type="ARBA" id="ARBA00023320"/>
    </source>
</evidence>